<dbReference type="InterPro" id="IPR045927">
    <property type="entry name" value="DUF6346"/>
</dbReference>
<accession>A0A344LF67</accession>
<keyword evidence="1" id="KW-1133">Transmembrane helix</keyword>
<dbReference type="OrthoDB" id="3629791at2"/>
<reference evidence="2 3" key="1">
    <citation type="submission" date="2016-04" db="EMBL/GenBank/DDBJ databases">
        <title>Complete genome sequence and analysis of deep-sea sediment isolate, Amycolatopsis sp. WP1.</title>
        <authorList>
            <person name="Wang H."/>
            <person name="Chen S."/>
            <person name="Wu Q."/>
        </authorList>
    </citation>
    <scope>NUCLEOTIDE SEQUENCE [LARGE SCALE GENOMIC DNA]</scope>
    <source>
        <strain evidence="2 3">WP1</strain>
    </source>
</reference>
<organism evidence="2 3">
    <name type="scientific">Amycolatopsis albispora</name>
    <dbReference type="NCBI Taxonomy" id="1804986"/>
    <lineage>
        <taxon>Bacteria</taxon>
        <taxon>Bacillati</taxon>
        <taxon>Actinomycetota</taxon>
        <taxon>Actinomycetes</taxon>
        <taxon>Pseudonocardiales</taxon>
        <taxon>Pseudonocardiaceae</taxon>
        <taxon>Amycolatopsis</taxon>
    </lineage>
</organism>
<dbReference type="KEGG" id="aab:A4R43_33150"/>
<dbReference type="AlphaFoldDB" id="A0A344LF67"/>
<evidence type="ECO:0000256" key="1">
    <source>
        <dbReference type="SAM" id="Phobius"/>
    </source>
</evidence>
<dbReference type="Pfam" id="PF19873">
    <property type="entry name" value="DUF6346"/>
    <property type="match status" value="1"/>
</dbReference>
<proteinExistence type="predicted"/>
<keyword evidence="3" id="KW-1185">Reference proteome</keyword>
<evidence type="ECO:0000313" key="3">
    <source>
        <dbReference type="Proteomes" id="UP000250434"/>
    </source>
</evidence>
<keyword evidence="1" id="KW-0812">Transmembrane</keyword>
<name>A0A344LF67_9PSEU</name>
<sequence length="302" mass="33847">MTTTTSSVAHRLAALQTPRERLAGWLRFVLSWLALPVLFFLTLTLGTVDLHLQRGAAYTVEETGTVAYVKECSEYGPISHAGFGFHWACSVDYGYAGHTLEPRSRETLSSVFTPADVGKTLAVEEIGKDLHRYHETGELTWAKVWVLVPIGFPVLALCYAGLRRWPSWMVPGLARRIKANPVVGEKFVAKLLREGRLVTRPYAADLTTAEVSLRRGYQVHLTEVAINGRRNNQPVWSLRRTDIEPVRLTALHAPGEHGDPVALVMDLHTVPRDRARHTPELNKHWGAMGIEGGCRFGYHWLR</sequence>
<gene>
    <name evidence="2" type="ORF">A4R43_33150</name>
</gene>
<feature type="transmembrane region" description="Helical" evidence="1">
    <location>
        <begin position="25"/>
        <end position="45"/>
    </location>
</feature>
<dbReference type="RefSeq" id="WP_113695757.1">
    <property type="nucleotide sequence ID" value="NZ_CP015163.1"/>
</dbReference>
<dbReference type="Proteomes" id="UP000250434">
    <property type="component" value="Chromosome"/>
</dbReference>
<protein>
    <submittedName>
        <fullName evidence="2">Uncharacterized protein</fullName>
    </submittedName>
</protein>
<evidence type="ECO:0000313" key="2">
    <source>
        <dbReference type="EMBL" id="AXB46691.1"/>
    </source>
</evidence>
<dbReference type="EMBL" id="CP015163">
    <property type="protein sequence ID" value="AXB46691.1"/>
    <property type="molecule type" value="Genomic_DNA"/>
</dbReference>
<keyword evidence="1" id="KW-0472">Membrane</keyword>